<accession>A0A378LCE5</accession>
<dbReference type="UniPathway" id="UPA00074">
    <property type="reaction ID" value="UER00129"/>
</dbReference>
<dbReference type="EC" id="6.3.3.1" evidence="4 15"/>
<dbReference type="GO" id="GO:0046084">
    <property type="term" value="P:adenine biosynthetic process"/>
    <property type="evidence" value="ECO:0007669"/>
    <property type="project" value="TreeGrafter"/>
</dbReference>
<gene>
    <name evidence="15 19" type="primary">purM</name>
    <name evidence="18" type="ORF">Lstg_0847</name>
    <name evidence="19" type="ORF">NCTC11991_03110</name>
</gene>
<dbReference type="PANTHER" id="PTHR10520:SF12">
    <property type="entry name" value="TRIFUNCTIONAL PURINE BIOSYNTHETIC PROTEIN ADENOSINE-3"/>
    <property type="match status" value="1"/>
</dbReference>
<dbReference type="CDD" id="cd02196">
    <property type="entry name" value="PurM"/>
    <property type="match status" value="1"/>
</dbReference>
<keyword evidence="7 15" id="KW-0436">Ligase</keyword>
<evidence type="ECO:0000256" key="7">
    <source>
        <dbReference type="ARBA" id="ARBA00022598"/>
    </source>
</evidence>
<keyword evidence="8 15" id="KW-0547">Nucleotide-binding</keyword>
<evidence type="ECO:0000256" key="9">
    <source>
        <dbReference type="ARBA" id="ARBA00022755"/>
    </source>
</evidence>
<evidence type="ECO:0000256" key="8">
    <source>
        <dbReference type="ARBA" id="ARBA00022741"/>
    </source>
</evidence>
<feature type="domain" description="PurM-like N-terminal" evidence="16">
    <location>
        <begin position="59"/>
        <end position="164"/>
    </location>
</feature>
<dbReference type="GO" id="GO:0006189">
    <property type="term" value="P:'de novo' IMP biosynthetic process"/>
    <property type="evidence" value="ECO:0007669"/>
    <property type="project" value="UniProtKB-UniRule"/>
</dbReference>
<dbReference type="SUPFAM" id="SSF56042">
    <property type="entry name" value="PurM C-terminal domain-like"/>
    <property type="match status" value="1"/>
</dbReference>
<dbReference type="FunFam" id="3.90.650.10:FF:000011">
    <property type="entry name" value="Phosphoribosylformylglycinamidine cyclo-ligase"/>
    <property type="match status" value="1"/>
</dbReference>
<dbReference type="Proteomes" id="UP000054820">
    <property type="component" value="Unassembled WGS sequence"/>
</dbReference>
<evidence type="ECO:0000256" key="14">
    <source>
        <dbReference type="ARBA" id="ARBA00049057"/>
    </source>
</evidence>
<evidence type="ECO:0000313" key="21">
    <source>
        <dbReference type="Proteomes" id="UP000255110"/>
    </source>
</evidence>
<dbReference type="InterPro" id="IPR036676">
    <property type="entry name" value="PurM-like_C_sf"/>
</dbReference>
<evidence type="ECO:0000256" key="12">
    <source>
        <dbReference type="ARBA" id="ARBA00032931"/>
    </source>
</evidence>
<dbReference type="InterPro" id="IPR016188">
    <property type="entry name" value="PurM-like_N"/>
</dbReference>
<comment type="catalytic activity">
    <reaction evidence="14 15">
        <text>2-formamido-N(1)-(5-O-phospho-beta-D-ribosyl)acetamidine + ATP = 5-amino-1-(5-phospho-beta-D-ribosyl)imidazole + ADP + phosphate + H(+)</text>
        <dbReference type="Rhea" id="RHEA:23032"/>
        <dbReference type="ChEBI" id="CHEBI:15378"/>
        <dbReference type="ChEBI" id="CHEBI:30616"/>
        <dbReference type="ChEBI" id="CHEBI:43474"/>
        <dbReference type="ChEBI" id="CHEBI:137981"/>
        <dbReference type="ChEBI" id="CHEBI:147287"/>
        <dbReference type="ChEBI" id="CHEBI:456216"/>
        <dbReference type="EC" id="6.3.3.1"/>
    </reaction>
</comment>
<dbReference type="Gene3D" id="3.90.650.10">
    <property type="entry name" value="PurM-like C-terminal domain"/>
    <property type="match status" value="1"/>
</dbReference>
<evidence type="ECO:0000313" key="18">
    <source>
        <dbReference type="EMBL" id="KTD79631.1"/>
    </source>
</evidence>
<proteinExistence type="inferred from homology"/>
<evidence type="ECO:0000313" key="20">
    <source>
        <dbReference type="Proteomes" id="UP000054820"/>
    </source>
</evidence>
<dbReference type="InterPro" id="IPR036921">
    <property type="entry name" value="PurM-like_N_sf"/>
</dbReference>
<dbReference type="OrthoDB" id="9777881at2"/>
<evidence type="ECO:0000256" key="13">
    <source>
        <dbReference type="ARBA" id="ARBA00033093"/>
    </source>
</evidence>
<evidence type="ECO:0000256" key="10">
    <source>
        <dbReference type="ARBA" id="ARBA00022840"/>
    </source>
</evidence>
<dbReference type="AlphaFoldDB" id="A0A378LCE5"/>
<evidence type="ECO:0000313" key="19">
    <source>
        <dbReference type="EMBL" id="STY24483.1"/>
    </source>
</evidence>
<dbReference type="Pfam" id="PF00586">
    <property type="entry name" value="AIRS"/>
    <property type="match status" value="1"/>
</dbReference>
<feature type="domain" description="PurM-like C-terminal" evidence="17">
    <location>
        <begin position="177"/>
        <end position="341"/>
    </location>
</feature>
<evidence type="ECO:0000256" key="4">
    <source>
        <dbReference type="ARBA" id="ARBA00013047"/>
    </source>
</evidence>
<dbReference type="GO" id="GO:0005524">
    <property type="term" value="F:ATP binding"/>
    <property type="evidence" value="ECO:0007669"/>
    <property type="project" value="UniProtKB-KW"/>
</dbReference>
<protein>
    <recommendedName>
        <fullName evidence="5 15">Phosphoribosylformylglycinamidine cyclo-ligase</fullName>
        <ecNumber evidence="4 15">6.3.3.1</ecNumber>
    </recommendedName>
    <alternativeName>
        <fullName evidence="12 15">AIR synthase</fullName>
    </alternativeName>
    <alternativeName>
        <fullName evidence="13 15">AIRS</fullName>
    </alternativeName>
    <alternativeName>
        <fullName evidence="11 15">Phosphoribosyl-aminoimidazole synthetase</fullName>
    </alternativeName>
</protein>
<comment type="subcellular location">
    <subcellularLocation>
        <location evidence="1 15">Cytoplasm</location>
    </subcellularLocation>
</comment>
<dbReference type="Gene3D" id="3.30.1330.10">
    <property type="entry name" value="PurM-like, N-terminal domain"/>
    <property type="match status" value="1"/>
</dbReference>
<dbReference type="GO" id="GO:0005829">
    <property type="term" value="C:cytosol"/>
    <property type="evidence" value="ECO:0007669"/>
    <property type="project" value="TreeGrafter"/>
</dbReference>
<dbReference type="HAMAP" id="MF_00741">
    <property type="entry name" value="AIRS"/>
    <property type="match status" value="1"/>
</dbReference>
<evidence type="ECO:0000259" key="16">
    <source>
        <dbReference type="Pfam" id="PF00586"/>
    </source>
</evidence>
<dbReference type="Proteomes" id="UP000255110">
    <property type="component" value="Unassembled WGS sequence"/>
</dbReference>
<evidence type="ECO:0000256" key="3">
    <source>
        <dbReference type="ARBA" id="ARBA00010280"/>
    </source>
</evidence>
<dbReference type="NCBIfam" id="TIGR00878">
    <property type="entry name" value="purM"/>
    <property type="match status" value="1"/>
</dbReference>
<evidence type="ECO:0000256" key="6">
    <source>
        <dbReference type="ARBA" id="ARBA00022490"/>
    </source>
</evidence>
<evidence type="ECO:0000256" key="15">
    <source>
        <dbReference type="HAMAP-Rule" id="MF_00741"/>
    </source>
</evidence>
<evidence type="ECO:0000256" key="5">
    <source>
        <dbReference type="ARBA" id="ARBA00020367"/>
    </source>
</evidence>
<reference evidence="19 21" key="2">
    <citation type="submission" date="2018-06" db="EMBL/GenBank/DDBJ databases">
        <authorList>
            <consortium name="Pathogen Informatics"/>
            <person name="Doyle S."/>
        </authorList>
    </citation>
    <scope>NUCLEOTIDE SEQUENCE [LARGE SCALE GENOMIC DNA]</scope>
    <source>
        <strain evidence="19 21">NCTC11991</strain>
    </source>
</reference>
<evidence type="ECO:0000256" key="2">
    <source>
        <dbReference type="ARBA" id="ARBA00004686"/>
    </source>
</evidence>
<dbReference type="EMBL" id="LNYZ01000005">
    <property type="protein sequence ID" value="KTD79631.1"/>
    <property type="molecule type" value="Genomic_DNA"/>
</dbReference>
<keyword evidence="10 15" id="KW-0067">ATP-binding</keyword>
<keyword evidence="20" id="KW-1185">Reference proteome</keyword>
<dbReference type="InterPro" id="IPR004733">
    <property type="entry name" value="PurM_cligase"/>
</dbReference>
<keyword evidence="9 15" id="KW-0658">Purine biosynthesis</keyword>
<evidence type="ECO:0000256" key="1">
    <source>
        <dbReference type="ARBA" id="ARBA00004496"/>
    </source>
</evidence>
<dbReference type="Pfam" id="PF02769">
    <property type="entry name" value="AIRS_C"/>
    <property type="match status" value="1"/>
</dbReference>
<dbReference type="SUPFAM" id="SSF55326">
    <property type="entry name" value="PurM N-terminal domain-like"/>
    <property type="match status" value="1"/>
</dbReference>
<dbReference type="GO" id="GO:0004641">
    <property type="term" value="F:phosphoribosylformylglycinamidine cyclo-ligase activity"/>
    <property type="evidence" value="ECO:0007669"/>
    <property type="project" value="UniProtKB-UniRule"/>
</dbReference>
<organism evidence="19 21">
    <name type="scientific">Legionella steigerwaltii</name>
    <dbReference type="NCBI Taxonomy" id="460"/>
    <lineage>
        <taxon>Bacteria</taxon>
        <taxon>Pseudomonadati</taxon>
        <taxon>Pseudomonadota</taxon>
        <taxon>Gammaproteobacteria</taxon>
        <taxon>Legionellales</taxon>
        <taxon>Legionellaceae</taxon>
        <taxon>Legionella</taxon>
    </lineage>
</organism>
<comment type="pathway">
    <text evidence="2 15">Purine metabolism; IMP biosynthesis via de novo pathway; 5-amino-1-(5-phospho-D-ribosyl)imidazole from N(2)-formyl-N(1)-(5-phospho-D-ribosyl)glycinamide: step 2/2.</text>
</comment>
<dbReference type="GO" id="GO:0004637">
    <property type="term" value="F:phosphoribosylamine-glycine ligase activity"/>
    <property type="evidence" value="ECO:0007669"/>
    <property type="project" value="TreeGrafter"/>
</dbReference>
<comment type="similarity">
    <text evidence="3 15">Belongs to the AIR synthase family.</text>
</comment>
<dbReference type="STRING" id="460.Lstg_0847"/>
<evidence type="ECO:0000259" key="17">
    <source>
        <dbReference type="Pfam" id="PF02769"/>
    </source>
</evidence>
<dbReference type="PANTHER" id="PTHR10520">
    <property type="entry name" value="TRIFUNCTIONAL PURINE BIOSYNTHETIC PROTEIN ADENOSINE-3-RELATED"/>
    <property type="match status" value="1"/>
</dbReference>
<dbReference type="EMBL" id="UGOY01000001">
    <property type="protein sequence ID" value="STY24483.1"/>
    <property type="molecule type" value="Genomic_DNA"/>
</dbReference>
<evidence type="ECO:0000256" key="11">
    <source>
        <dbReference type="ARBA" id="ARBA00031908"/>
    </source>
</evidence>
<sequence length="347" mass="37978">MSIIDYKAAGVDIEAGNEAVRSIKKSVESTFSPQVLTGIGSFGAMYDLKNLLQDYEHPVLVQSIDGVGTKMMVAKMMQKFDTIGIDLVSATTNDIIVLGAKPLTLLDYIANDKLKPEIVEQIIKGMVKACKENHISLVGGETAEMPGTYLPGELDLVGVITGVVEKNKAIEGKAICEGDLVVTFPSSGLHTNGYSLARKLLFDVAGYKVESQFQDFSHSIGEELLTPHINYTRPILSILEKNIPIKGMAHITGGGLLENIPRILPKHCGVEIHKKQIPELPIFNLLRKLGHLDDEHMYRTFNMGAGLVLFIAPETLSAVREVLCDFPSFPLYEIGHVVRGDQKVQLL</sequence>
<name>A0A378LCE5_9GAMM</name>
<reference evidence="18 20" key="1">
    <citation type="submission" date="2015-11" db="EMBL/GenBank/DDBJ databases">
        <title>Genomic analysis of 38 Legionella species identifies large and diverse effector repertoires.</title>
        <authorList>
            <person name="Burstein D."/>
            <person name="Amaro F."/>
            <person name="Zusman T."/>
            <person name="Lifshitz Z."/>
            <person name="Cohen O."/>
            <person name="Gilbert J.A."/>
            <person name="Pupko T."/>
            <person name="Shuman H.A."/>
            <person name="Segal G."/>
        </authorList>
    </citation>
    <scope>NUCLEOTIDE SEQUENCE [LARGE SCALE GENOMIC DNA]</scope>
    <source>
        <strain evidence="18 20">SC-18-C9</strain>
    </source>
</reference>
<dbReference type="InterPro" id="IPR010918">
    <property type="entry name" value="PurM-like_C_dom"/>
</dbReference>
<dbReference type="RefSeq" id="WP_058476424.1">
    <property type="nucleotide sequence ID" value="NZ_CAAAIO010000004.1"/>
</dbReference>
<keyword evidence="6 15" id="KW-0963">Cytoplasm</keyword>